<organism evidence="1 2">
    <name type="scientific">Pyropia yezoensis</name>
    <name type="common">Susabi-nori</name>
    <name type="synonym">Porphyra yezoensis</name>
    <dbReference type="NCBI Taxonomy" id="2788"/>
    <lineage>
        <taxon>Eukaryota</taxon>
        <taxon>Rhodophyta</taxon>
        <taxon>Bangiophyceae</taxon>
        <taxon>Bangiales</taxon>
        <taxon>Bangiaceae</taxon>
        <taxon>Pyropia</taxon>
    </lineage>
</organism>
<gene>
    <name evidence="1" type="ORF">I4F81_003613</name>
</gene>
<keyword evidence="2" id="KW-1185">Reference proteome</keyword>
<reference evidence="1" key="1">
    <citation type="submission" date="2019-11" db="EMBL/GenBank/DDBJ databases">
        <title>Nori genome reveals adaptations in red seaweeds to the harsh intertidal environment.</title>
        <authorList>
            <person name="Wang D."/>
            <person name="Mao Y."/>
        </authorList>
    </citation>
    <scope>NUCLEOTIDE SEQUENCE</scope>
    <source>
        <tissue evidence="1">Gametophyte</tissue>
    </source>
</reference>
<accession>A0ACC3BSU5</accession>
<proteinExistence type="predicted"/>
<comment type="caution">
    <text evidence="1">The sequence shown here is derived from an EMBL/GenBank/DDBJ whole genome shotgun (WGS) entry which is preliminary data.</text>
</comment>
<evidence type="ECO:0000313" key="1">
    <source>
        <dbReference type="EMBL" id="KAK1861029.1"/>
    </source>
</evidence>
<sequence length="196" mass="20498">MVGRGGGGSRRAGPARALNGERGGWPPAGRTPGGWTTRHRRCRRCRRRHRGGVPQRGGKGQGGTSAAGRVPAGETRPGRPGGGGRPAIAAAVAHERPWHNRRGGVGGGSERAARRRRAPRPPRRTGHGATTRQRQGTQEAGCAKRGGQRSTDVDEGQLAGVSHTHAVGATCRCRTEGMEEGDEGATKQPRAMAPGW</sequence>
<dbReference type="EMBL" id="CM020618">
    <property type="protein sequence ID" value="KAK1861029.1"/>
    <property type="molecule type" value="Genomic_DNA"/>
</dbReference>
<dbReference type="Proteomes" id="UP000798662">
    <property type="component" value="Chromosome 1"/>
</dbReference>
<evidence type="ECO:0000313" key="2">
    <source>
        <dbReference type="Proteomes" id="UP000798662"/>
    </source>
</evidence>
<name>A0ACC3BSU5_PYRYE</name>
<protein>
    <submittedName>
        <fullName evidence="1">Uncharacterized protein</fullName>
    </submittedName>
</protein>